<reference evidence="3" key="2">
    <citation type="submission" date="2020-09" db="EMBL/GenBank/DDBJ databases">
        <authorList>
            <person name="Sun Q."/>
            <person name="Ohkuma M."/>
        </authorList>
    </citation>
    <scope>NUCLEOTIDE SEQUENCE</scope>
    <source>
        <strain evidence="3">JCM 19831</strain>
    </source>
</reference>
<dbReference type="Pfam" id="PF13400">
    <property type="entry name" value="Tad"/>
    <property type="match status" value="1"/>
</dbReference>
<dbReference type="RefSeq" id="WP_190253491.1">
    <property type="nucleotide sequence ID" value="NZ_BMPI01000034.1"/>
</dbReference>
<sequence>MIRKLLAAARSEPDAGRIGLFYAIVLPGLFAMIGLAGDGAGYVRTAQRADNIAAEAARAGGQAIRLPEAINGETKAVDTAKAIDAIRDYLVTAGVTQWQAVVSEDGQHIVVTVTVYYDPLLVDVLPGVTTIPATATVTASLLVG</sequence>
<evidence type="ECO:0000313" key="3">
    <source>
        <dbReference type="EMBL" id="GGM51694.1"/>
    </source>
</evidence>
<dbReference type="Proteomes" id="UP000642070">
    <property type="component" value="Unassembled WGS sequence"/>
</dbReference>
<comment type="caution">
    <text evidence="3">The sequence shown here is derived from an EMBL/GenBank/DDBJ whole genome shotgun (WGS) entry which is preliminary data.</text>
</comment>
<reference evidence="3" key="1">
    <citation type="journal article" date="2014" name="Int. J. Syst. Evol. Microbiol.">
        <title>Complete genome sequence of Corynebacterium casei LMG S-19264T (=DSM 44701T), isolated from a smear-ripened cheese.</title>
        <authorList>
            <consortium name="US DOE Joint Genome Institute (JGI-PGF)"/>
            <person name="Walter F."/>
            <person name="Albersmeier A."/>
            <person name="Kalinowski J."/>
            <person name="Ruckert C."/>
        </authorList>
    </citation>
    <scope>NUCLEOTIDE SEQUENCE</scope>
    <source>
        <strain evidence="3">JCM 19831</strain>
    </source>
</reference>
<proteinExistence type="predicted"/>
<organism evidence="3 4">
    <name type="scientific">Dactylosporangium sucinum</name>
    <dbReference type="NCBI Taxonomy" id="1424081"/>
    <lineage>
        <taxon>Bacteria</taxon>
        <taxon>Bacillati</taxon>
        <taxon>Actinomycetota</taxon>
        <taxon>Actinomycetes</taxon>
        <taxon>Micromonosporales</taxon>
        <taxon>Micromonosporaceae</taxon>
        <taxon>Dactylosporangium</taxon>
    </lineage>
</organism>
<keyword evidence="1" id="KW-1133">Transmembrane helix</keyword>
<evidence type="ECO:0000313" key="4">
    <source>
        <dbReference type="Proteomes" id="UP000642070"/>
    </source>
</evidence>
<keyword evidence="4" id="KW-1185">Reference proteome</keyword>
<dbReference type="AlphaFoldDB" id="A0A917U373"/>
<feature type="domain" description="Putative Flp pilus-assembly TadG-like N-terminal" evidence="2">
    <location>
        <begin position="16"/>
        <end position="63"/>
    </location>
</feature>
<accession>A0A917U373</accession>
<protein>
    <recommendedName>
        <fullName evidence="2">Putative Flp pilus-assembly TadG-like N-terminal domain-containing protein</fullName>
    </recommendedName>
</protein>
<evidence type="ECO:0000259" key="2">
    <source>
        <dbReference type="Pfam" id="PF13400"/>
    </source>
</evidence>
<feature type="transmembrane region" description="Helical" evidence="1">
    <location>
        <begin position="20"/>
        <end position="43"/>
    </location>
</feature>
<evidence type="ECO:0000256" key="1">
    <source>
        <dbReference type="SAM" id="Phobius"/>
    </source>
</evidence>
<keyword evidence="1" id="KW-0472">Membrane</keyword>
<dbReference type="EMBL" id="BMPI01000034">
    <property type="protein sequence ID" value="GGM51694.1"/>
    <property type="molecule type" value="Genomic_DNA"/>
</dbReference>
<keyword evidence="1" id="KW-0812">Transmembrane</keyword>
<gene>
    <name evidence="3" type="ORF">GCM10007977_061780</name>
</gene>
<dbReference type="InterPro" id="IPR028087">
    <property type="entry name" value="Tad_N"/>
</dbReference>
<name>A0A917U373_9ACTN</name>